<proteinExistence type="inferred from homology"/>
<dbReference type="AlphaFoldDB" id="A0A543A3S9"/>
<keyword evidence="7" id="KW-0472">Membrane</keyword>
<dbReference type="InterPro" id="IPR012336">
    <property type="entry name" value="Thioredoxin-like_fold"/>
</dbReference>
<dbReference type="Gene3D" id="3.40.30.10">
    <property type="entry name" value="Glutaredoxin"/>
    <property type="match status" value="1"/>
</dbReference>
<evidence type="ECO:0000256" key="3">
    <source>
        <dbReference type="ARBA" id="ARBA00023002"/>
    </source>
</evidence>
<dbReference type="PANTHER" id="PTHR13887:SF14">
    <property type="entry name" value="DISULFIDE BOND FORMATION PROTEIN D"/>
    <property type="match status" value="1"/>
</dbReference>
<evidence type="ECO:0000256" key="2">
    <source>
        <dbReference type="ARBA" id="ARBA00022729"/>
    </source>
</evidence>
<dbReference type="GO" id="GO:0016491">
    <property type="term" value="F:oxidoreductase activity"/>
    <property type="evidence" value="ECO:0007669"/>
    <property type="project" value="UniProtKB-KW"/>
</dbReference>
<name>A0A543A3S9_9ACTN</name>
<feature type="transmembrane region" description="Helical" evidence="7">
    <location>
        <begin position="7"/>
        <end position="26"/>
    </location>
</feature>
<protein>
    <submittedName>
        <fullName evidence="9">Protein-disulfide isomerase</fullName>
    </submittedName>
</protein>
<dbReference type="PANTHER" id="PTHR13887">
    <property type="entry name" value="GLUTATHIONE S-TRANSFERASE KAPPA"/>
    <property type="match status" value="1"/>
</dbReference>
<dbReference type="Pfam" id="PF13462">
    <property type="entry name" value="Thioredoxin_4"/>
    <property type="match status" value="1"/>
</dbReference>
<dbReference type="PROSITE" id="PS51352">
    <property type="entry name" value="THIOREDOXIN_2"/>
    <property type="match status" value="1"/>
</dbReference>
<dbReference type="SUPFAM" id="SSF52833">
    <property type="entry name" value="Thioredoxin-like"/>
    <property type="match status" value="1"/>
</dbReference>
<evidence type="ECO:0000256" key="6">
    <source>
        <dbReference type="SAM" id="MobiDB-lite"/>
    </source>
</evidence>
<dbReference type="InterPro" id="IPR013766">
    <property type="entry name" value="Thioredoxin_domain"/>
</dbReference>
<evidence type="ECO:0000259" key="8">
    <source>
        <dbReference type="PROSITE" id="PS51352"/>
    </source>
</evidence>
<reference evidence="9 10" key="1">
    <citation type="submission" date="2019-06" db="EMBL/GenBank/DDBJ databases">
        <title>Sequencing the genomes of 1000 actinobacteria strains.</title>
        <authorList>
            <person name="Klenk H.-P."/>
        </authorList>
    </citation>
    <scope>NUCLEOTIDE SEQUENCE [LARGE SCALE GENOMIC DNA]</scope>
    <source>
        <strain evidence="9 10">DSM 25218</strain>
    </source>
</reference>
<evidence type="ECO:0000313" key="9">
    <source>
        <dbReference type="EMBL" id="TQL67222.1"/>
    </source>
</evidence>
<evidence type="ECO:0000256" key="4">
    <source>
        <dbReference type="ARBA" id="ARBA00023157"/>
    </source>
</evidence>
<keyword evidence="9" id="KW-0413">Isomerase</keyword>
<evidence type="ECO:0000256" key="5">
    <source>
        <dbReference type="ARBA" id="ARBA00023284"/>
    </source>
</evidence>
<keyword evidence="7" id="KW-1133">Transmembrane helix</keyword>
<dbReference type="InterPro" id="IPR036249">
    <property type="entry name" value="Thioredoxin-like_sf"/>
</dbReference>
<dbReference type="EMBL" id="VFOV01000001">
    <property type="protein sequence ID" value="TQL67222.1"/>
    <property type="molecule type" value="Genomic_DNA"/>
</dbReference>
<keyword evidence="2" id="KW-0732">Signal</keyword>
<accession>A0A543A3S9</accession>
<keyword evidence="7" id="KW-0812">Transmembrane</keyword>
<comment type="similarity">
    <text evidence="1">Belongs to the thioredoxin family. DsbA subfamily.</text>
</comment>
<dbReference type="Proteomes" id="UP000320209">
    <property type="component" value="Unassembled WGS sequence"/>
</dbReference>
<keyword evidence="3" id="KW-0560">Oxidoreductase</keyword>
<keyword evidence="10" id="KW-1185">Reference proteome</keyword>
<feature type="domain" description="Thioredoxin" evidence="8">
    <location>
        <begin position="40"/>
        <end position="223"/>
    </location>
</feature>
<evidence type="ECO:0000256" key="1">
    <source>
        <dbReference type="ARBA" id="ARBA00005791"/>
    </source>
</evidence>
<dbReference type="GO" id="GO:0016853">
    <property type="term" value="F:isomerase activity"/>
    <property type="evidence" value="ECO:0007669"/>
    <property type="project" value="UniProtKB-KW"/>
</dbReference>
<organism evidence="9 10">
    <name type="scientific">Nocardioides albertanoniae</name>
    <dbReference type="NCBI Taxonomy" id="1175486"/>
    <lineage>
        <taxon>Bacteria</taxon>
        <taxon>Bacillati</taxon>
        <taxon>Actinomycetota</taxon>
        <taxon>Actinomycetes</taxon>
        <taxon>Propionibacteriales</taxon>
        <taxon>Nocardioidaceae</taxon>
        <taxon>Nocardioides</taxon>
    </lineage>
</organism>
<comment type="caution">
    <text evidence="9">The sequence shown here is derived from an EMBL/GenBank/DDBJ whole genome shotgun (WGS) entry which is preliminary data.</text>
</comment>
<keyword evidence="4" id="KW-1015">Disulfide bond</keyword>
<keyword evidence="5" id="KW-0676">Redox-active center</keyword>
<gene>
    <name evidence="9" type="ORF">FB381_1095</name>
</gene>
<evidence type="ECO:0000256" key="7">
    <source>
        <dbReference type="SAM" id="Phobius"/>
    </source>
</evidence>
<feature type="region of interest" description="Disordered" evidence="6">
    <location>
        <begin position="31"/>
        <end position="55"/>
    </location>
</feature>
<evidence type="ECO:0000313" key="10">
    <source>
        <dbReference type="Proteomes" id="UP000320209"/>
    </source>
</evidence>
<sequence>MPVTIQLKVAMLIAAAFVIGIGGLLFSTGRDDEPATGDSSKTANGAPDPRLVRPDSHVLGERGTSDVVLVEFLDFECEACRAAYPIVEELREEYAGEVTFVTRYYPLPGHFNSTRAARAVESAARQGKYEQMYQRMFETQSAWGEQQKPMDALFRKYAAELGLDMKRFDADYSSKDVADRVQRDVDDGTELGVQGTPTFYLDGELFEPAAAEDFNTALDAALGK</sequence>